<evidence type="ECO:0000313" key="3">
    <source>
        <dbReference type="EMBL" id="BCG45832.1"/>
    </source>
</evidence>
<dbReference type="EMBL" id="AP023213">
    <property type="protein sequence ID" value="BCG45832.1"/>
    <property type="molecule type" value="Genomic_DNA"/>
</dbReference>
<organism evidence="3 4">
    <name type="scientific">Citrifermentans bremense</name>
    <dbReference type="NCBI Taxonomy" id="60035"/>
    <lineage>
        <taxon>Bacteria</taxon>
        <taxon>Pseudomonadati</taxon>
        <taxon>Thermodesulfobacteriota</taxon>
        <taxon>Desulfuromonadia</taxon>
        <taxon>Geobacterales</taxon>
        <taxon>Geobacteraceae</taxon>
        <taxon>Citrifermentans</taxon>
    </lineage>
</organism>
<dbReference type="InterPro" id="IPR036873">
    <property type="entry name" value="Rhodanese-like_dom_sf"/>
</dbReference>
<dbReference type="SUPFAM" id="SSF52821">
    <property type="entry name" value="Rhodanese/Cell cycle control phosphatase"/>
    <property type="match status" value="1"/>
</dbReference>
<dbReference type="CDD" id="cd00158">
    <property type="entry name" value="RHOD"/>
    <property type="match status" value="1"/>
</dbReference>
<evidence type="ECO:0000313" key="4">
    <source>
        <dbReference type="Proteomes" id="UP000515472"/>
    </source>
</evidence>
<keyword evidence="1" id="KW-0472">Membrane</keyword>
<keyword evidence="4" id="KW-1185">Reference proteome</keyword>
<accession>A0A6S6LVA3</accession>
<dbReference type="Pfam" id="PF00581">
    <property type="entry name" value="Rhodanese"/>
    <property type="match status" value="1"/>
</dbReference>
<keyword evidence="1" id="KW-0812">Transmembrane</keyword>
<dbReference type="PROSITE" id="PS50206">
    <property type="entry name" value="RHODANESE_3"/>
    <property type="match status" value="1"/>
</dbReference>
<dbReference type="AlphaFoldDB" id="A0A6S6LVA3"/>
<proteinExistence type="predicted"/>
<dbReference type="Gene3D" id="3.40.250.10">
    <property type="entry name" value="Rhodanese-like domain"/>
    <property type="match status" value="1"/>
</dbReference>
<dbReference type="GO" id="GO:0016740">
    <property type="term" value="F:transferase activity"/>
    <property type="evidence" value="ECO:0007669"/>
    <property type="project" value="UniProtKB-KW"/>
</dbReference>
<evidence type="ECO:0000259" key="2">
    <source>
        <dbReference type="PROSITE" id="PS50206"/>
    </source>
</evidence>
<dbReference type="SMART" id="SM00450">
    <property type="entry name" value="RHOD"/>
    <property type="match status" value="1"/>
</dbReference>
<dbReference type="KEGG" id="gbn:GEOBRER4_05820"/>
<keyword evidence="3" id="KW-0808">Transferase</keyword>
<dbReference type="PANTHER" id="PTHR43031">
    <property type="entry name" value="FAD-DEPENDENT OXIDOREDUCTASE"/>
    <property type="match status" value="1"/>
</dbReference>
<reference evidence="3 4" key="1">
    <citation type="submission" date="2020-06" db="EMBL/GenBank/DDBJ databases">
        <title>Interaction of electrochemicaly active bacteria, Geobacter bremensis R4 on different carbon anode.</title>
        <authorList>
            <person name="Meng L."/>
            <person name="Yoshida N."/>
        </authorList>
    </citation>
    <scope>NUCLEOTIDE SEQUENCE [LARGE SCALE GENOMIC DNA]</scope>
    <source>
        <strain evidence="3 4">R4</strain>
    </source>
</reference>
<feature type="domain" description="Rhodanese" evidence="2">
    <location>
        <begin position="66"/>
        <end position="162"/>
    </location>
</feature>
<keyword evidence="1" id="KW-1133">Transmembrane helix</keyword>
<sequence>MSKSTLASIIEISLIVLAAVALGGIWNRTLLADAWRGAPTSQSSPAQAGEVLPMPVGLAQVKEMLDGGQAVVVDARSTASFREEHIAGARPLPLEEAKQRTEKSRLLDDVPKDAVVIAYCNGFSCHDSTELAKLLIAAGYGSVYVFEGGLPEWRDAGYPVSKGER</sequence>
<dbReference type="Proteomes" id="UP000515472">
    <property type="component" value="Chromosome"/>
</dbReference>
<name>A0A6S6LVA3_9BACT</name>
<dbReference type="PANTHER" id="PTHR43031:SF18">
    <property type="entry name" value="RHODANESE-RELATED SULFURTRANSFERASES"/>
    <property type="match status" value="1"/>
</dbReference>
<feature type="transmembrane region" description="Helical" evidence="1">
    <location>
        <begin position="6"/>
        <end position="26"/>
    </location>
</feature>
<evidence type="ECO:0000256" key="1">
    <source>
        <dbReference type="SAM" id="Phobius"/>
    </source>
</evidence>
<dbReference type="RefSeq" id="WP_185244168.1">
    <property type="nucleotide sequence ID" value="NZ_AP023213.1"/>
</dbReference>
<gene>
    <name evidence="3" type="ORF">GEOBRER4_n0605</name>
</gene>
<protein>
    <submittedName>
        <fullName evidence="3">Thiosulfate sulfurtransferase, rhodanese</fullName>
    </submittedName>
</protein>
<dbReference type="InterPro" id="IPR001763">
    <property type="entry name" value="Rhodanese-like_dom"/>
</dbReference>
<dbReference type="InterPro" id="IPR050229">
    <property type="entry name" value="GlpE_sulfurtransferase"/>
</dbReference>